<evidence type="ECO:0000313" key="17">
    <source>
        <dbReference type="EnsemblMetazoa" id="BGLB028154-PA"/>
    </source>
</evidence>
<keyword evidence="10" id="KW-1133">Transmembrane helix</keyword>
<proteinExistence type="predicted"/>
<evidence type="ECO:0000313" key="18">
    <source>
        <dbReference type="Proteomes" id="UP000076420"/>
    </source>
</evidence>
<keyword evidence="12" id="KW-0829">Tyrosine-protein kinase</keyword>
<keyword evidence="15" id="KW-0325">Glycoprotein</keyword>
<dbReference type="Proteomes" id="UP000076420">
    <property type="component" value="Unassembled WGS sequence"/>
</dbReference>
<evidence type="ECO:0000256" key="13">
    <source>
        <dbReference type="ARBA" id="ARBA00023157"/>
    </source>
</evidence>
<dbReference type="VEuPathDB" id="VectorBase:BGLB028154"/>
<dbReference type="KEGG" id="bgt:106064194"/>
<protein>
    <recommendedName>
        <fullName evidence="2">receptor protein-tyrosine kinase</fullName>
        <ecNumber evidence="2">2.7.10.1</ecNumber>
    </recommendedName>
</protein>
<evidence type="ECO:0000256" key="6">
    <source>
        <dbReference type="ARBA" id="ARBA00022729"/>
    </source>
</evidence>
<dbReference type="EnsemblMetazoa" id="BGLB028154-RA">
    <property type="protein sequence ID" value="BGLB028154-PA"/>
    <property type="gene ID" value="BGLB028154"/>
</dbReference>
<dbReference type="Pfam" id="PF12810">
    <property type="entry name" value="ALK_LTK_GRD"/>
    <property type="match status" value="1"/>
</dbReference>
<keyword evidence="3" id="KW-1003">Cell membrane</keyword>
<dbReference type="GO" id="GO:0005524">
    <property type="term" value="F:ATP binding"/>
    <property type="evidence" value="ECO:0007669"/>
    <property type="project" value="UniProtKB-KW"/>
</dbReference>
<dbReference type="STRING" id="6526.A0A2C9L8B0"/>
<keyword evidence="14" id="KW-0675">Receptor</keyword>
<comment type="subcellular location">
    <subcellularLocation>
        <location evidence="1">Cell membrane</location>
        <topology evidence="1">Single-pass type I membrane protein</topology>
    </subcellularLocation>
</comment>
<name>A0A2C9L8B0_BIOGL</name>
<gene>
    <name evidence="17" type="primary">106064194</name>
</gene>
<dbReference type="VEuPathDB" id="VectorBase:BGLAX_041621"/>
<evidence type="ECO:0000256" key="1">
    <source>
        <dbReference type="ARBA" id="ARBA00004251"/>
    </source>
</evidence>
<keyword evidence="11" id="KW-0472">Membrane</keyword>
<evidence type="ECO:0000256" key="14">
    <source>
        <dbReference type="ARBA" id="ARBA00023170"/>
    </source>
</evidence>
<evidence type="ECO:0000256" key="7">
    <source>
        <dbReference type="ARBA" id="ARBA00022741"/>
    </source>
</evidence>
<evidence type="ECO:0000256" key="2">
    <source>
        <dbReference type="ARBA" id="ARBA00011902"/>
    </source>
</evidence>
<keyword evidence="5" id="KW-0812">Transmembrane</keyword>
<keyword evidence="9" id="KW-0067">ATP-binding</keyword>
<sequence length="94" mass="10650">MCDREYDHEGLVRVVEDGHFSGAQMWTVPESMFYRIEAFGSRGGLLNDDHGLQRESLGSRVETKFYFEKGEAIYFVIGQAGEDECPVGAHRPYA</sequence>
<accession>A0A2C9L8B0</accession>
<dbReference type="GO" id="GO:0005886">
    <property type="term" value="C:plasma membrane"/>
    <property type="evidence" value="ECO:0007669"/>
    <property type="project" value="UniProtKB-SubCell"/>
</dbReference>
<organism evidence="17 18">
    <name type="scientific">Biomphalaria glabrata</name>
    <name type="common">Bloodfluke planorb</name>
    <name type="synonym">Freshwater snail</name>
    <dbReference type="NCBI Taxonomy" id="6526"/>
    <lineage>
        <taxon>Eukaryota</taxon>
        <taxon>Metazoa</taxon>
        <taxon>Spiralia</taxon>
        <taxon>Lophotrochozoa</taxon>
        <taxon>Mollusca</taxon>
        <taxon>Gastropoda</taxon>
        <taxon>Heterobranchia</taxon>
        <taxon>Euthyneura</taxon>
        <taxon>Panpulmonata</taxon>
        <taxon>Hygrophila</taxon>
        <taxon>Lymnaeoidea</taxon>
        <taxon>Planorbidae</taxon>
        <taxon>Biomphalaria</taxon>
    </lineage>
</organism>
<evidence type="ECO:0000256" key="9">
    <source>
        <dbReference type="ARBA" id="ARBA00022840"/>
    </source>
</evidence>
<dbReference type="InterPro" id="IPR055163">
    <property type="entry name" value="ALK/LTK-like_GRD"/>
</dbReference>
<reference evidence="17" key="1">
    <citation type="submission" date="2020-05" db="UniProtKB">
        <authorList>
            <consortium name="EnsemblMetazoa"/>
        </authorList>
    </citation>
    <scope>IDENTIFICATION</scope>
    <source>
        <strain evidence="17">BB02</strain>
    </source>
</reference>
<evidence type="ECO:0000256" key="15">
    <source>
        <dbReference type="ARBA" id="ARBA00023180"/>
    </source>
</evidence>
<evidence type="ECO:0000256" key="12">
    <source>
        <dbReference type="ARBA" id="ARBA00023137"/>
    </source>
</evidence>
<dbReference type="EC" id="2.7.10.1" evidence="2"/>
<dbReference type="GO" id="GO:0004714">
    <property type="term" value="F:transmembrane receptor protein tyrosine kinase activity"/>
    <property type="evidence" value="ECO:0007669"/>
    <property type="project" value="UniProtKB-EC"/>
</dbReference>
<evidence type="ECO:0000256" key="3">
    <source>
        <dbReference type="ARBA" id="ARBA00022475"/>
    </source>
</evidence>
<keyword evidence="8" id="KW-0418">Kinase</keyword>
<keyword evidence="7" id="KW-0547">Nucleotide-binding</keyword>
<evidence type="ECO:0000256" key="11">
    <source>
        <dbReference type="ARBA" id="ARBA00023136"/>
    </source>
</evidence>
<evidence type="ECO:0000256" key="4">
    <source>
        <dbReference type="ARBA" id="ARBA00022679"/>
    </source>
</evidence>
<dbReference type="AlphaFoldDB" id="A0A2C9L8B0"/>
<feature type="domain" description="ALK/LTK-like glycine-rich" evidence="16">
    <location>
        <begin position="33"/>
        <end position="86"/>
    </location>
</feature>
<evidence type="ECO:0000256" key="10">
    <source>
        <dbReference type="ARBA" id="ARBA00022989"/>
    </source>
</evidence>
<keyword evidence="4" id="KW-0808">Transferase</keyword>
<evidence type="ECO:0000259" key="16">
    <source>
        <dbReference type="Pfam" id="PF12810"/>
    </source>
</evidence>
<keyword evidence="6" id="KW-0732">Signal</keyword>
<keyword evidence="13" id="KW-1015">Disulfide bond</keyword>
<evidence type="ECO:0000256" key="5">
    <source>
        <dbReference type="ARBA" id="ARBA00022692"/>
    </source>
</evidence>
<evidence type="ECO:0000256" key="8">
    <source>
        <dbReference type="ARBA" id="ARBA00022777"/>
    </source>
</evidence>